<sequence>MKLLMVAMLTSGAIKIVSWYQCRMLTDGQHTMMSLLKWVSQRKQRSSGSSRIECGSQHLPDGQAPHPISKGVPGHPTEEAHFSRLYPGCRSFGHDPKFMAIEKSRCRRATWRSS</sequence>
<evidence type="ECO:0000313" key="3">
    <source>
        <dbReference type="EMBL" id="MEQ2209845.1"/>
    </source>
</evidence>
<evidence type="ECO:0000256" key="2">
    <source>
        <dbReference type="SAM" id="SignalP"/>
    </source>
</evidence>
<evidence type="ECO:0000313" key="4">
    <source>
        <dbReference type="Proteomes" id="UP001434883"/>
    </source>
</evidence>
<proteinExistence type="predicted"/>
<keyword evidence="4" id="KW-1185">Reference proteome</keyword>
<accession>A0ABV0RNT6</accession>
<reference evidence="3 4" key="1">
    <citation type="submission" date="2021-06" db="EMBL/GenBank/DDBJ databases">
        <authorList>
            <person name="Palmer J.M."/>
        </authorList>
    </citation>
    <scope>NUCLEOTIDE SEQUENCE [LARGE SCALE GENOMIC DNA]</scope>
    <source>
        <strain evidence="3 4">XC_2019</strain>
        <tissue evidence="3">Muscle</tissue>
    </source>
</reference>
<feature type="chain" id="PRO_5047497160" description="Secreted protein" evidence="2">
    <location>
        <begin position="20"/>
        <end position="114"/>
    </location>
</feature>
<comment type="caution">
    <text evidence="3">The sequence shown here is derived from an EMBL/GenBank/DDBJ whole genome shotgun (WGS) entry which is preliminary data.</text>
</comment>
<protein>
    <recommendedName>
        <fullName evidence="5">Secreted protein</fullName>
    </recommendedName>
</protein>
<evidence type="ECO:0008006" key="5">
    <source>
        <dbReference type="Google" id="ProtNLM"/>
    </source>
</evidence>
<dbReference type="Proteomes" id="UP001434883">
    <property type="component" value="Unassembled WGS sequence"/>
</dbReference>
<feature type="region of interest" description="Disordered" evidence="1">
    <location>
        <begin position="47"/>
        <end position="77"/>
    </location>
</feature>
<name>A0ABV0RNT6_9TELE</name>
<gene>
    <name evidence="3" type="ORF">XENOCAPTIV_004760</name>
</gene>
<evidence type="ECO:0000256" key="1">
    <source>
        <dbReference type="SAM" id="MobiDB-lite"/>
    </source>
</evidence>
<keyword evidence="2" id="KW-0732">Signal</keyword>
<feature type="signal peptide" evidence="2">
    <location>
        <begin position="1"/>
        <end position="19"/>
    </location>
</feature>
<dbReference type="EMBL" id="JAHRIN010051922">
    <property type="protein sequence ID" value="MEQ2209845.1"/>
    <property type="molecule type" value="Genomic_DNA"/>
</dbReference>
<organism evidence="3 4">
    <name type="scientific">Xenoophorus captivus</name>
    <dbReference type="NCBI Taxonomy" id="1517983"/>
    <lineage>
        <taxon>Eukaryota</taxon>
        <taxon>Metazoa</taxon>
        <taxon>Chordata</taxon>
        <taxon>Craniata</taxon>
        <taxon>Vertebrata</taxon>
        <taxon>Euteleostomi</taxon>
        <taxon>Actinopterygii</taxon>
        <taxon>Neopterygii</taxon>
        <taxon>Teleostei</taxon>
        <taxon>Neoteleostei</taxon>
        <taxon>Acanthomorphata</taxon>
        <taxon>Ovalentaria</taxon>
        <taxon>Atherinomorphae</taxon>
        <taxon>Cyprinodontiformes</taxon>
        <taxon>Goodeidae</taxon>
        <taxon>Xenoophorus</taxon>
    </lineage>
</organism>